<proteinExistence type="predicted"/>
<reference evidence="3 4" key="1">
    <citation type="submission" date="2017-12" db="EMBL/GenBank/DDBJ databases">
        <title>Comparative genomics yields insights into virulence evolution of Verticillium dahliae.</title>
        <authorList>
            <person name="Fan R."/>
            <person name="Armitage A.D."/>
            <person name="Cascant-Lopez E."/>
            <person name="Sobczyk M."/>
            <person name="Cockerton H.M."/>
            <person name="Harrison R.J."/>
        </authorList>
    </citation>
    <scope>NUCLEOTIDE SEQUENCE [LARGE SCALE GENOMIC DNA]</scope>
    <source>
        <strain evidence="3 4">12008</strain>
    </source>
</reference>
<dbReference type="Proteomes" id="UP000236305">
    <property type="component" value="Unassembled WGS sequence"/>
</dbReference>
<name>A0AA44WMD5_VERDA</name>
<protein>
    <recommendedName>
        <fullName evidence="5">Secreted protein</fullName>
    </recommendedName>
</protein>
<comment type="caution">
    <text evidence="3">The sequence shown here is derived from an EMBL/GenBank/DDBJ whole genome shotgun (WGS) entry which is preliminary data.</text>
</comment>
<dbReference type="PANTHER" id="PTHR31151">
    <property type="entry name" value="PROLINE-TRNA LIGASE (DUF1680)"/>
    <property type="match status" value="1"/>
</dbReference>
<dbReference type="InterPro" id="IPR049046">
    <property type="entry name" value="Beta-AFase-like_GH127_middle"/>
</dbReference>
<dbReference type="Pfam" id="PF20736">
    <property type="entry name" value="Glyco_hydro127M"/>
    <property type="match status" value="1"/>
</dbReference>
<evidence type="ECO:0000259" key="1">
    <source>
        <dbReference type="Pfam" id="PF07944"/>
    </source>
</evidence>
<dbReference type="PANTHER" id="PTHR31151:SF0">
    <property type="entry name" value="PROLINE-TRNA LIGASE (DUF1680)"/>
    <property type="match status" value="1"/>
</dbReference>
<dbReference type="SUPFAM" id="SSF48208">
    <property type="entry name" value="Six-hairpin glycosidases"/>
    <property type="match status" value="1"/>
</dbReference>
<dbReference type="InterPro" id="IPR012878">
    <property type="entry name" value="Beta-AFase-like_GH127_cat"/>
</dbReference>
<dbReference type="AlphaFoldDB" id="A0AA44WMD5"/>
<dbReference type="EMBL" id="MPSH01000006">
    <property type="protein sequence ID" value="PNH34111.1"/>
    <property type="molecule type" value="Genomic_DNA"/>
</dbReference>
<evidence type="ECO:0008006" key="5">
    <source>
        <dbReference type="Google" id="ProtNLM"/>
    </source>
</evidence>
<accession>A0AA44WMD5</accession>
<gene>
    <name evidence="3" type="ORF">BJF96_g2521</name>
</gene>
<dbReference type="GO" id="GO:0005975">
    <property type="term" value="P:carbohydrate metabolic process"/>
    <property type="evidence" value="ECO:0007669"/>
    <property type="project" value="InterPro"/>
</dbReference>
<evidence type="ECO:0000259" key="2">
    <source>
        <dbReference type="Pfam" id="PF20736"/>
    </source>
</evidence>
<dbReference type="InterPro" id="IPR008928">
    <property type="entry name" value="6-hairpin_glycosidase_sf"/>
</dbReference>
<feature type="domain" description="Non-reducing end beta-L-arabinofuranosidase-like GH127 catalytic" evidence="1">
    <location>
        <begin position="85"/>
        <end position="474"/>
    </location>
</feature>
<organism evidence="3 4">
    <name type="scientific">Verticillium dahliae</name>
    <name type="common">Verticillium wilt</name>
    <dbReference type="NCBI Taxonomy" id="27337"/>
    <lineage>
        <taxon>Eukaryota</taxon>
        <taxon>Fungi</taxon>
        <taxon>Dikarya</taxon>
        <taxon>Ascomycota</taxon>
        <taxon>Pezizomycotina</taxon>
        <taxon>Sordariomycetes</taxon>
        <taxon>Hypocreomycetidae</taxon>
        <taxon>Glomerellales</taxon>
        <taxon>Plectosphaerellaceae</taxon>
        <taxon>Verticillium</taxon>
    </lineage>
</organism>
<sequence>MNGEYDPNSPDFHFMLVHPEKKEVWQLRKYKYGRSCFAMLVLLCPKDFGSSFKFALSYNKHNAVLAVPPASTEIGVSAFAFDMSQVSLNPGRWLENQDRTLSYIKFVDVDRLLYVFRQTHGLPLQGAQPNGGWDAPDFPFRSHFQGHFLNAWSYCWAVLRDEECRDRASYFATELAKCQANNEQAGFNPGYLSGFPESEIEALEKRTLSNGNVPYYSIHKTMAGLLDVWRHIGDETARDVLLGMAGWVDLRTGKLSYSQMQTMMSTEFGGMNEVMADIFHQTGDERWLTVAQRFDHASVFDPLAGNRDSLNGLHANTQVPKWIGAAREYKATGTTRYSDIARNAWNITVQAHTYAIGANSQSEHFRPPNAIASYLDEDTAEACNTYNMLKLTRELWVMDPSNSKYFDFYEQALINHAIGQQDPSSAHGHVTYFTSLNPGGHRGVGPAWGGGTWSTDYGTAWCCQGTALETNTKLMDSIYFYDESSLYVNLYAPSKLNWTQRKVTVLQETEFPLQDTSTLTVKGGGDWDLRVRIPMWSKGATIAINGQALDGVEAAPGTYATIKRSWGEEDIVTITLPMALHTISANDEPSVAALAYGPVVLAANYGSNTLDEVPSLDLGSVRKVEGGELDFEATSGGSSVKLGPFYEAHGFNYNVYWATSGDLTEA</sequence>
<dbReference type="Pfam" id="PF07944">
    <property type="entry name" value="Beta-AFase-like_GH127_cat"/>
    <property type="match status" value="1"/>
</dbReference>
<evidence type="ECO:0000313" key="3">
    <source>
        <dbReference type="EMBL" id="PNH34111.1"/>
    </source>
</evidence>
<evidence type="ECO:0000313" key="4">
    <source>
        <dbReference type="Proteomes" id="UP000236305"/>
    </source>
</evidence>
<feature type="domain" description="Non-reducing end beta-L-arabinofuranosidase-like GH127 middle" evidence="2">
    <location>
        <begin position="486"/>
        <end position="578"/>
    </location>
</feature>